<reference evidence="2" key="3">
    <citation type="journal article" date="2021" name="Virus">
        <title>The discovery, distribution and diversity of DNA viruses associated with Drosophila melanogaster in Europe.</title>
        <authorList>
            <person name="Wallace M.A."/>
            <person name="Coffman K.A."/>
            <person name="Gilbert C."/>
            <person name="Ravindran S."/>
            <person name="Albery G.F."/>
            <person name="Abbott J."/>
            <person name="Argyridou E."/>
            <person name="Bellosta P."/>
            <person name="Betancourt A.J."/>
            <person name="Colinet H."/>
            <person name="Eric K."/>
            <person name="Glaser-Schmitt A."/>
            <person name="Grath S."/>
            <person name="Jelic M."/>
            <person name="Kankare M."/>
            <person name="Kozeretska I."/>
            <person name="Loeschcke V."/>
            <person name="Montchamp-Moreau C."/>
            <person name="Ometto L."/>
            <person name="Onder B.S."/>
            <person name="Orengo D.J."/>
            <person name="Parsch J."/>
            <person name="Pascual M."/>
            <person name="Patenkovic A."/>
            <person name="Puerma E."/>
            <person name="Ritchie M.G."/>
            <person name="Rota-Stabelli O."/>
            <person name="Schou M.F."/>
            <person name="Serga S.V."/>
            <person name="Stamenkovic-Radak M."/>
            <person name="Tanaskovic M."/>
            <person name="Veselinovic M.S."/>
            <person name="Vieira J."/>
            <person name="Vieira C.P."/>
            <person name="Kapun M."/>
            <person name="Flatt T."/>
            <person name="Gonzalez J."/>
            <person name="Staubach F."/>
            <person name="Obbard D.J."/>
        </authorList>
    </citation>
    <scope>NUCLEOTIDE SEQUENCE</scope>
    <source>
        <strain evidence="2">DrosEU46_Kharkiv_2014</strain>
    </source>
</reference>
<dbReference type="KEGG" id="vg:31079610"/>
<proteinExistence type="predicted"/>
<evidence type="ECO:0000313" key="1">
    <source>
        <dbReference type="EMBL" id="AKH40381.1"/>
    </source>
</evidence>
<reference evidence="3" key="2">
    <citation type="submission" date="2016-04" db="EMBL/GenBank/DDBJ databases">
        <title>The complete genome of Kallithea virus.</title>
        <authorList>
            <consortium name="DrosEU Consortium"/>
            <person name="Obbard D.J."/>
            <person name="Serga S."/>
            <person name="Kozeretska I."/>
            <person name="Waldron F.M."/>
            <person name="Webster C.L."/>
            <person name="Staubach F."/>
        </authorList>
    </citation>
    <scope>NUCLEOTIDE SEQUENCE [LARGE SCALE GENOMIC DNA]</scope>
</reference>
<name>A0A0F7KLP1_9VIRU</name>
<sequence length="217" mass="24933">MSVSLDSYESVVKMTCEYYDSEMPLYFNEGHYNIACDIIALLLQKQEFSIVRTNLKLLEPIMENGGVIYMSLPLIALLVNSLVDLPQNSVEFVNNFNIFDGLNMITEDRSSQRSCYAKANRRPSSMSSVIVRNQNVQNYNKIVSSAIGKNVYNIEPIDDSNNIQQFSPTETIRFTQTLRIVLMCAHFYQHYIGNIPYNDHSTFQALEIAHRPIMHEK</sequence>
<organism evidence="1">
    <name type="scientific">Kallithea virus</name>
    <dbReference type="NCBI Taxonomy" id="1654582"/>
    <lineage>
        <taxon>Viruses</taxon>
        <taxon>Viruses incertae sedis</taxon>
        <taxon>Naldaviricetes</taxon>
        <taxon>Lefavirales</taxon>
        <taxon>Nudiviridae</taxon>
        <taxon>Alphanudivirus</taxon>
        <taxon>Alphanudivirus dromelanogasteris</taxon>
    </lineage>
</organism>
<evidence type="ECO:0000313" key="2">
    <source>
        <dbReference type="EMBL" id="AQN78607.1"/>
    </source>
</evidence>
<dbReference type="RefSeq" id="YP_009346003.1">
    <property type="nucleotide sequence ID" value="NC_033829.1"/>
</dbReference>
<reference evidence="1" key="1">
    <citation type="journal article" date="2015" name="PLoS Biol.">
        <title>The Discovery, Distribution, and Evolution of Viruses Associated with Drosophila melanogaster.</title>
        <authorList>
            <person name="Webster C.L."/>
            <person name="Waldron F.M."/>
            <person name="Robertson S."/>
            <person name="Crowson D."/>
            <person name="Ferrari G."/>
            <person name="Quintana J.F."/>
            <person name="Brouqui J.M."/>
            <person name="Bayne E.H."/>
            <person name="Longdon B."/>
            <person name="Buck A.H."/>
            <person name="Lazzaro B.P."/>
            <person name="Akorli J."/>
            <person name="Haddrill P.R."/>
            <person name="Obbard D.J."/>
        </authorList>
    </citation>
    <scope>NUCLEOTIDE SEQUENCE</scope>
</reference>
<evidence type="ECO:0000313" key="3">
    <source>
        <dbReference type="Proteomes" id="UP000204438"/>
    </source>
</evidence>
<dbReference type="GeneID" id="31079610"/>
<protein>
    <submittedName>
        <fullName evidence="2">ACH96210.1 GrBNV gp60-like protein</fullName>
    </submittedName>
    <submittedName>
        <fullName evidence="1">Putative gp60-like protein</fullName>
    </submittedName>
</protein>
<dbReference type="Proteomes" id="UP000204438">
    <property type="component" value="Segment"/>
</dbReference>
<dbReference type="OrthoDB" id="19338at10239"/>
<dbReference type="EMBL" id="KX130344">
    <property type="protein sequence ID" value="AQN78607.1"/>
    <property type="molecule type" value="Genomic_DNA"/>
</dbReference>
<keyword evidence="3" id="KW-1185">Reference proteome</keyword>
<accession>A0A0F7KLP1</accession>
<dbReference type="EMBL" id="KP714104">
    <property type="protein sequence ID" value="AKH40381.1"/>
    <property type="molecule type" value="Genomic_DNA"/>
</dbReference>